<sequence>MFLCVNDAAREKPRKRGNMLGFLIGTACLIGLVKVLRHGGCHRGYGYRSFGYGGACGSYGGGGWGGRGYGPGGWEGGGYDREHGGPFRTHGRAGFRPGGYGMTHFVLRRLFEALDTTPGQEKAIAAAFEEMREVMTKHRGELRKSREDLAKAMRSPSFDETVMGELFARHDAALEAMRKATVGSMARVHEVLDERQRARLADLIEQSPGFWGGFGGRGVEI</sequence>
<evidence type="ECO:0000256" key="1">
    <source>
        <dbReference type="SAM" id="Phobius"/>
    </source>
</evidence>
<gene>
    <name evidence="2" type="ORF">E8A74_42460</name>
</gene>
<dbReference type="EMBL" id="SSMQ01000074">
    <property type="protein sequence ID" value="TKC98098.1"/>
    <property type="molecule type" value="Genomic_DNA"/>
</dbReference>
<dbReference type="Pfam" id="PF13801">
    <property type="entry name" value="Metal_resist"/>
    <property type="match status" value="1"/>
</dbReference>
<proteinExistence type="predicted"/>
<dbReference type="Gene3D" id="1.20.120.1490">
    <property type="match status" value="1"/>
</dbReference>
<keyword evidence="1" id="KW-1133">Transmembrane helix</keyword>
<name>A0A4U1IVR1_9BACT</name>
<organism evidence="2 3">
    <name type="scientific">Polyangium fumosum</name>
    <dbReference type="NCBI Taxonomy" id="889272"/>
    <lineage>
        <taxon>Bacteria</taxon>
        <taxon>Pseudomonadati</taxon>
        <taxon>Myxococcota</taxon>
        <taxon>Polyangia</taxon>
        <taxon>Polyangiales</taxon>
        <taxon>Polyangiaceae</taxon>
        <taxon>Polyangium</taxon>
    </lineage>
</organism>
<accession>A0A4U1IVR1</accession>
<dbReference type="AlphaFoldDB" id="A0A4U1IVR1"/>
<keyword evidence="1" id="KW-0812">Transmembrane</keyword>
<dbReference type="InterPro" id="IPR025961">
    <property type="entry name" value="Metal_resist"/>
</dbReference>
<dbReference type="OrthoDB" id="5512011at2"/>
<evidence type="ECO:0000313" key="3">
    <source>
        <dbReference type="Proteomes" id="UP000309215"/>
    </source>
</evidence>
<keyword evidence="3" id="KW-1185">Reference proteome</keyword>
<protein>
    <submittedName>
        <fullName evidence="2">Periplasmic heavy metal sensor</fullName>
    </submittedName>
</protein>
<feature type="transmembrane region" description="Helical" evidence="1">
    <location>
        <begin position="19"/>
        <end position="36"/>
    </location>
</feature>
<evidence type="ECO:0000313" key="2">
    <source>
        <dbReference type="EMBL" id="TKC98098.1"/>
    </source>
</evidence>
<comment type="caution">
    <text evidence="2">The sequence shown here is derived from an EMBL/GenBank/DDBJ whole genome shotgun (WGS) entry which is preliminary data.</text>
</comment>
<reference evidence="2 3" key="1">
    <citation type="submission" date="2019-04" db="EMBL/GenBank/DDBJ databases">
        <authorList>
            <person name="Li Y."/>
            <person name="Wang J."/>
        </authorList>
    </citation>
    <scope>NUCLEOTIDE SEQUENCE [LARGE SCALE GENOMIC DNA]</scope>
    <source>
        <strain evidence="2 3">DSM 14668</strain>
    </source>
</reference>
<dbReference type="Proteomes" id="UP000309215">
    <property type="component" value="Unassembled WGS sequence"/>
</dbReference>
<keyword evidence="1" id="KW-0472">Membrane</keyword>